<evidence type="ECO:0000256" key="3">
    <source>
        <dbReference type="SAM" id="Phobius"/>
    </source>
</evidence>
<feature type="region of interest" description="Disordered" evidence="2">
    <location>
        <begin position="50"/>
        <end position="83"/>
    </location>
</feature>
<keyword evidence="3" id="KW-0812">Transmembrane</keyword>
<feature type="compositionally biased region" description="Low complexity" evidence="2">
    <location>
        <begin position="60"/>
        <end position="79"/>
    </location>
</feature>
<feature type="domain" description="GH16" evidence="4">
    <location>
        <begin position="62"/>
        <end position="295"/>
    </location>
</feature>
<evidence type="ECO:0000259" key="4">
    <source>
        <dbReference type="PROSITE" id="PS51762"/>
    </source>
</evidence>
<proteinExistence type="inferred from homology"/>
<protein>
    <recommendedName>
        <fullName evidence="4">GH16 domain-containing protein</fullName>
    </recommendedName>
</protein>
<keyword evidence="3" id="KW-0472">Membrane</keyword>
<dbReference type="InterPro" id="IPR000757">
    <property type="entry name" value="Beta-glucanase-like"/>
</dbReference>
<dbReference type="Proteomes" id="UP001500449">
    <property type="component" value="Unassembled WGS sequence"/>
</dbReference>
<accession>A0ABN2MLL0</accession>
<dbReference type="InterPro" id="IPR050546">
    <property type="entry name" value="Glycosyl_Hydrlase_16"/>
</dbReference>
<name>A0ABN2MLL0_9PSEU</name>
<gene>
    <name evidence="5" type="ORF">GCM10009836_06990</name>
</gene>
<sequence length="295" mass="32110">MSAPLPPNSHREPDGDAPPRRSSKGTYYAIGVVVVAAVVALVAVLLTRPPADGSGGDGGSAATTTAAPTPTTSRPPSAGEATSAATMLGWGQPSRVEEFDGPRPPGWDIYSGEGHNGQGTRTPNAIDVQNGLLTIKGDAEGNTGGLAMMPGQKYGRWEGRMRMPTSDPTYHALMLLWPDKENWPVGGEIDFVEATSPDRQSVNSFLHYGKSNKQVQNNVNVDATQWHNWAVEWTPDHVIGYLDGREWYRIDDKDTLPPGPMHLCLQFDWFPDDGDRNNVTPSEMQVDWVKEYKLS</sequence>
<reference evidence="5 6" key="1">
    <citation type="journal article" date="2019" name="Int. J. Syst. Evol. Microbiol.">
        <title>The Global Catalogue of Microorganisms (GCM) 10K type strain sequencing project: providing services to taxonomists for standard genome sequencing and annotation.</title>
        <authorList>
            <consortium name="The Broad Institute Genomics Platform"/>
            <consortium name="The Broad Institute Genome Sequencing Center for Infectious Disease"/>
            <person name="Wu L."/>
            <person name="Ma J."/>
        </authorList>
    </citation>
    <scope>NUCLEOTIDE SEQUENCE [LARGE SCALE GENOMIC DNA]</scope>
    <source>
        <strain evidence="5 6">JCM 16009</strain>
    </source>
</reference>
<comment type="caution">
    <text evidence="5">The sequence shown here is derived from an EMBL/GenBank/DDBJ whole genome shotgun (WGS) entry which is preliminary data.</text>
</comment>
<dbReference type="Gene3D" id="2.60.120.200">
    <property type="match status" value="1"/>
</dbReference>
<dbReference type="RefSeq" id="WP_344412252.1">
    <property type="nucleotide sequence ID" value="NZ_BAAAQK010000003.1"/>
</dbReference>
<feature type="region of interest" description="Disordered" evidence="2">
    <location>
        <begin position="1"/>
        <end position="22"/>
    </location>
</feature>
<keyword evidence="6" id="KW-1185">Reference proteome</keyword>
<feature type="transmembrane region" description="Helical" evidence="3">
    <location>
        <begin position="27"/>
        <end position="46"/>
    </location>
</feature>
<keyword evidence="3" id="KW-1133">Transmembrane helix</keyword>
<evidence type="ECO:0000256" key="1">
    <source>
        <dbReference type="ARBA" id="ARBA00006865"/>
    </source>
</evidence>
<evidence type="ECO:0000256" key="2">
    <source>
        <dbReference type="SAM" id="MobiDB-lite"/>
    </source>
</evidence>
<evidence type="ECO:0000313" key="5">
    <source>
        <dbReference type="EMBL" id="GAA1831609.1"/>
    </source>
</evidence>
<dbReference type="InterPro" id="IPR013320">
    <property type="entry name" value="ConA-like_dom_sf"/>
</dbReference>
<dbReference type="PROSITE" id="PS51762">
    <property type="entry name" value="GH16_2"/>
    <property type="match status" value="1"/>
</dbReference>
<evidence type="ECO:0000313" key="6">
    <source>
        <dbReference type="Proteomes" id="UP001500449"/>
    </source>
</evidence>
<dbReference type="PANTHER" id="PTHR10963:SF55">
    <property type="entry name" value="GLYCOSIDE HYDROLASE FAMILY 16 PROTEIN"/>
    <property type="match status" value="1"/>
</dbReference>
<feature type="compositionally biased region" description="Basic and acidic residues" evidence="2">
    <location>
        <begin position="9"/>
        <end position="19"/>
    </location>
</feature>
<dbReference type="PANTHER" id="PTHR10963">
    <property type="entry name" value="GLYCOSYL HYDROLASE-RELATED"/>
    <property type="match status" value="1"/>
</dbReference>
<dbReference type="CDD" id="cd00413">
    <property type="entry name" value="Glyco_hydrolase_16"/>
    <property type="match status" value="1"/>
</dbReference>
<dbReference type="SUPFAM" id="SSF49899">
    <property type="entry name" value="Concanavalin A-like lectins/glucanases"/>
    <property type="match status" value="1"/>
</dbReference>
<dbReference type="Pfam" id="PF00722">
    <property type="entry name" value="Glyco_hydro_16"/>
    <property type="match status" value="1"/>
</dbReference>
<organism evidence="5 6">
    <name type="scientific">Pseudonocardia ailaonensis</name>
    <dbReference type="NCBI Taxonomy" id="367279"/>
    <lineage>
        <taxon>Bacteria</taxon>
        <taxon>Bacillati</taxon>
        <taxon>Actinomycetota</taxon>
        <taxon>Actinomycetes</taxon>
        <taxon>Pseudonocardiales</taxon>
        <taxon>Pseudonocardiaceae</taxon>
        <taxon>Pseudonocardia</taxon>
    </lineage>
</organism>
<comment type="similarity">
    <text evidence="1">Belongs to the glycosyl hydrolase 16 family.</text>
</comment>
<dbReference type="EMBL" id="BAAAQK010000003">
    <property type="protein sequence ID" value="GAA1831609.1"/>
    <property type="molecule type" value="Genomic_DNA"/>
</dbReference>